<protein>
    <submittedName>
        <fullName evidence="1">Uncharacterized protein</fullName>
    </submittedName>
</protein>
<evidence type="ECO:0000313" key="1">
    <source>
        <dbReference type="EMBL" id="GLI95247.1"/>
    </source>
</evidence>
<proteinExistence type="predicted"/>
<gene>
    <name evidence="1" type="ORF">LMG27198_42390</name>
</gene>
<dbReference type="EMBL" id="BSEC01000002">
    <property type="protein sequence ID" value="GLI95247.1"/>
    <property type="molecule type" value="Genomic_DNA"/>
</dbReference>
<sequence length="68" mass="7886">MKFFPVAVPIFQIAHVQAERFEFVKTPGQKTYSWIALDRDRDSWADVEQYSYPLHVCPMQAPDAGKIN</sequence>
<dbReference type="AlphaFoldDB" id="A0A9W6GY33"/>
<keyword evidence="2" id="KW-1185">Reference proteome</keyword>
<reference evidence="1" key="1">
    <citation type="journal article" date="2023" name="Int. J. Syst. Evol. Microbiol.">
        <title>Methylocystis iwaonis sp. nov., a type II methane-oxidizing bacterium from surface soil of a rice paddy field in Japan, and emended description of the genus Methylocystis (ex Whittenbury et al. 1970) Bowman et al. 1993.</title>
        <authorList>
            <person name="Kaise H."/>
            <person name="Sawadogo J.B."/>
            <person name="Alam M.S."/>
            <person name="Ueno C."/>
            <person name="Dianou D."/>
            <person name="Shinjo R."/>
            <person name="Asakawa S."/>
        </authorList>
    </citation>
    <scope>NUCLEOTIDE SEQUENCE</scope>
    <source>
        <strain evidence="1">LMG27198</strain>
    </source>
</reference>
<evidence type="ECO:0000313" key="2">
    <source>
        <dbReference type="Proteomes" id="UP001144323"/>
    </source>
</evidence>
<organism evidence="1 2">
    <name type="scientific">Methylocystis echinoides</name>
    <dbReference type="NCBI Taxonomy" id="29468"/>
    <lineage>
        <taxon>Bacteria</taxon>
        <taxon>Pseudomonadati</taxon>
        <taxon>Pseudomonadota</taxon>
        <taxon>Alphaproteobacteria</taxon>
        <taxon>Hyphomicrobiales</taxon>
        <taxon>Methylocystaceae</taxon>
        <taxon>Methylocystis</taxon>
    </lineage>
</organism>
<name>A0A9W6GY33_9HYPH</name>
<dbReference type="Proteomes" id="UP001144323">
    <property type="component" value="Unassembled WGS sequence"/>
</dbReference>
<comment type="caution">
    <text evidence="1">The sequence shown here is derived from an EMBL/GenBank/DDBJ whole genome shotgun (WGS) entry which is preliminary data.</text>
</comment>
<accession>A0A9W6GY33</accession>
<dbReference type="RefSeq" id="WP_281805956.1">
    <property type="nucleotide sequence ID" value="NZ_BSEC01000002.1"/>
</dbReference>